<gene>
    <name evidence="10" type="ORF">ATY39_08365</name>
</gene>
<dbReference type="GO" id="GO:0008409">
    <property type="term" value="F:5'-3' exonuclease activity"/>
    <property type="evidence" value="ECO:0007669"/>
    <property type="project" value="InterPro"/>
</dbReference>
<evidence type="ECO:0000313" key="11">
    <source>
        <dbReference type="Proteomes" id="UP000076021"/>
    </source>
</evidence>
<accession>A0A143HDA1</accession>
<dbReference type="NCBIfam" id="TIGR00644">
    <property type="entry name" value="recJ"/>
    <property type="match status" value="1"/>
</dbReference>
<keyword evidence="4" id="KW-0378">Hydrolase</keyword>
<dbReference type="InterPro" id="IPR004610">
    <property type="entry name" value="RecJ"/>
</dbReference>
<evidence type="ECO:0000259" key="7">
    <source>
        <dbReference type="Pfam" id="PF02272"/>
    </source>
</evidence>
<dbReference type="Gene3D" id="3.90.1640.30">
    <property type="match status" value="1"/>
</dbReference>
<evidence type="ECO:0000256" key="3">
    <source>
        <dbReference type="ARBA" id="ARBA00022722"/>
    </source>
</evidence>
<dbReference type="GO" id="GO:0003676">
    <property type="term" value="F:nucleic acid binding"/>
    <property type="evidence" value="ECO:0007669"/>
    <property type="project" value="InterPro"/>
</dbReference>
<dbReference type="PANTHER" id="PTHR30255:SF2">
    <property type="entry name" value="SINGLE-STRANDED-DNA-SPECIFIC EXONUCLEASE RECJ"/>
    <property type="match status" value="1"/>
</dbReference>
<evidence type="ECO:0000259" key="9">
    <source>
        <dbReference type="Pfam" id="PF17768"/>
    </source>
</evidence>
<dbReference type="InterPro" id="IPR041122">
    <property type="entry name" value="RecJ_OB"/>
</dbReference>
<organism evidence="10 11">
    <name type="scientific">Rummeliibacillus stabekisii</name>
    <dbReference type="NCBI Taxonomy" id="241244"/>
    <lineage>
        <taxon>Bacteria</taxon>
        <taxon>Bacillati</taxon>
        <taxon>Bacillota</taxon>
        <taxon>Bacilli</taxon>
        <taxon>Bacillales</taxon>
        <taxon>Caryophanaceae</taxon>
        <taxon>Rummeliibacillus</taxon>
    </lineage>
</organism>
<dbReference type="InterPro" id="IPR038763">
    <property type="entry name" value="DHH_sf"/>
</dbReference>
<keyword evidence="5 10" id="KW-0269">Exonuclease</keyword>
<dbReference type="InterPro" id="IPR018779">
    <property type="entry name" value="RecJ_C"/>
</dbReference>
<dbReference type="InterPro" id="IPR051673">
    <property type="entry name" value="SSDNA_exonuclease_RecJ"/>
</dbReference>
<dbReference type="Proteomes" id="UP000076021">
    <property type="component" value="Chromosome"/>
</dbReference>
<feature type="domain" description="RecJ OB" evidence="9">
    <location>
        <begin position="455"/>
        <end position="561"/>
    </location>
</feature>
<dbReference type="STRING" id="241244.ATY39_08365"/>
<sequence length="785" mass="89056">MTATEKRWRINRPDERLVEMLEKELRLSPISAKILVARGFDTVESARAFLMVDEHSVHDPYDLYGMHDAVDRIKQAVQNKEKVLIYGDYDADGITSTTVLKTSLVDLGADVHHIIPNRFIDGYGPSERLFRQAYEDGFQLIITVDNGIAGNHEVKVAKELGMDIIVTDHHEPSEELPNADVIIHPRHPDGHYPFGELAGVGVAFKVAHALYGELPQHLLPFVAIGTVADLVPLLDENRYLVKAGIEALQQSKHPAIQALCQIAGVKAQDIDEETIGFGFAPRLNALGRLGDAAPGVDFLMTQDKEEAQSMANYLNEQNKERQEIVANITEQAIEMVENDPEIGDAKVLVIADEGWNPGVVGIVASRLVERYYKPAIILSIDLEKGTAKGSARSIEGFHMYKELAKNSEILLAFGGHPMAAGMTLAVEEIDELRTRLDEQARAGLTDEDFTPVLNIDIPLAVEEIDVTSIEDVRRLSPFGTSFAKPVYAIENATIQSMRKIGADENHIKLQIASRNGDLDAVGFHKGYLADELTYGIKINFAGDLQINEWNGRKKPQLMLADVQTDEWQLFDLRGIRQVSRWLQSIPLEKVTFIAFQNRTQQYFDSLIPAEIMIYEDKMTPQHIENYVVLLDLPTNASLLEKLLEEANPRRVYAHFYIPESHYFDAMPTREQFVWYYSFLKKRRTFHLKEHLMELAKHKGWSRDSLIFMTQVFFELGFVTIENGLAQIVDNPPKKDLTSANIYQERQQQMELEQTLLYAPYKDLREWFDSRMKSQTVSEEEHSKWI</sequence>
<evidence type="ECO:0000313" key="10">
    <source>
        <dbReference type="EMBL" id="AMW99465.1"/>
    </source>
</evidence>
<evidence type="ECO:0000256" key="2">
    <source>
        <dbReference type="ARBA" id="ARBA00019841"/>
    </source>
</evidence>
<reference evidence="10 11" key="1">
    <citation type="journal article" date="2016" name="Genome Announc.">
        <title>Whole-Genome Sequence of Rummeliibacillus stabekisii Strain PP9 Isolated from Antarctic Soil.</title>
        <authorList>
            <person name="da Mota F.F."/>
            <person name="Vollu R.E."/>
            <person name="Jurelevicius D."/>
            <person name="Seldin L."/>
        </authorList>
    </citation>
    <scope>NUCLEOTIDE SEQUENCE [LARGE SCALE GENOMIC DNA]</scope>
    <source>
        <strain evidence="10 11">PP9</strain>
    </source>
</reference>
<name>A0A143HDA1_9BACL</name>
<dbReference type="PANTHER" id="PTHR30255">
    <property type="entry name" value="SINGLE-STRANDED-DNA-SPECIFIC EXONUCLEASE RECJ"/>
    <property type="match status" value="1"/>
</dbReference>
<dbReference type="Gene3D" id="3.10.310.30">
    <property type="match status" value="1"/>
</dbReference>
<evidence type="ECO:0000256" key="1">
    <source>
        <dbReference type="ARBA" id="ARBA00005915"/>
    </source>
</evidence>
<dbReference type="GO" id="GO:0006281">
    <property type="term" value="P:DNA repair"/>
    <property type="evidence" value="ECO:0007669"/>
    <property type="project" value="InterPro"/>
</dbReference>
<dbReference type="SUPFAM" id="SSF64182">
    <property type="entry name" value="DHH phosphoesterases"/>
    <property type="match status" value="1"/>
</dbReference>
<dbReference type="Pfam" id="PF01368">
    <property type="entry name" value="DHH"/>
    <property type="match status" value="1"/>
</dbReference>
<dbReference type="OrthoDB" id="9809852at2"/>
<dbReference type="AlphaFoldDB" id="A0A143HDA1"/>
<feature type="domain" description="DHHA1" evidence="7">
    <location>
        <begin position="345"/>
        <end position="440"/>
    </location>
</feature>
<evidence type="ECO:0000256" key="5">
    <source>
        <dbReference type="ARBA" id="ARBA00022839"/>
    </source>
</evidence>
<feature type="domain" description="Single-stranded-DNA-specific exonuclease RecJ C-terminal" evidence="8">
    <location>
        <begin position="568"/>
        <end position="767"/>
    </location>
</feature>
<comment type="similarity">
    <text evidence="1">Belongs to the RecJ family.</text>
</comment>
<dbReference type="KEGG" id="rst:ATY39_08365"/>
<dbReference type="Pfam" id="PF02272">
    <property type="entry name" value="DHHA1"/>
    <property type="match status" value="1"/>
</dbReference>
<evidence type="ECO:0000259" key="6">
    <source>
        <dbReference type="Pfam" id="PF01368"/>
    </source>
</evidence>
<dbReference type="Pfam" id="PF17768">
    <property type="entry name" value="RecJ_OB"/>
    <property type="match status" value="1"/>
</dbReference>
<keyword evidence="3" id="KW-0540">Nuclease</keyword>
<keyword evidence="11" id="KW-1185">Reference proteome</keyword>
<reference evidence="11" key="2">
    <citation type="submission" date="2016-03" db="EMBL/GenBank/DDBJ databases">
        <authorList>
            <person name="Ploux O."/>
        </authorList>
    </citation>
    <scope>NUCLEOTIDE SEQUENCE [LARGE SCALE GENOMIC DNA]</scope>
    <source>
        <strain evidence="11">PP9</strain>
    </source>
</reference>
<evidence type="ECO:0000256" key="4">
    <source>
        <dbReference type="ARBA" id="ARBA00022801"/>
    </source>
</evidence>
<feature type="domain" description="DDH" evidence="6">
    <location>
        <begin position="82"/>
        <end position="226"/>
    </location>
</feature>
<protein>
    <recommendedName>
        <fullName evidence="2">Single-stranded-DNA-specific exonuclease RecJ</fullName>
    </recommendedName>
</protein>
<dbReference type="GO" id="GO:0006310">
    <property type="term" value="P:DNA recombination"/>
    <property type="evidence" value="ECO:0007669"/>
    <property type="project" value="InterPro"/>
</dbReference>
<dbReference type="InterPro" id="IPR001667">
    <property type="entry name" value="DDH_dom"/>
</dbReference>
<proteinExistence type="inferred from homology"/>
<dbReference type="EMBL" id="CP014806">
    <property type="protein sequence ID" value="AMW99465.1"/>
    <property type="molecule type" value="Genomic_DNA"/>
</dbReference>
<dbReference type="InterPro" id="IPR003156">
    <property type="entry name" value="DHHA1_dom"/>
</dbReference>
<dbReference type="Pfam" id="PF10141">
    <property type="entry name" value="ssDNA-exonuc_C"/>
    <property type="match status" value="1"/>
</dbReference>
<dbReference type="RefSeq" id="WP_066788450.1">
    <property type="nucleotide sequence ID" value="NZ_CP014806.1"/>
</dbReference>
<evidence type="ECO:0000259" key="8">
    <source>
        <dbReference type="Pfam" id="PF10141"/>
    </source>
</evidence>